<dbReference type="InterPro" id="IPR038765">
    <property type="entry name" value="Papain-like_cys_pep_sf"/>
</dbReference>
<dbReference type="AlphaFoldDB" id="A0A7S1CU31"/>
<protein>
    <recommendedName>
        <fullName evidence="3">Ubiquitin thioesterase OTU</fullName>
        <ecNumber evidence="3">3.4.19.12</ecNumber>
    </recommendedName>
</protein>
<dbReference type="SUPFAM" id="SSF54001">
    <property type="entry name" value="Cysteine proteinases"/>
    <property type="match status" value="1"/>
</dbReference>
<keyword evidence="2 3" id="KW-0378">Hydrolase</keyword>
<dbReference type="GO" id="GO:0005829">
    <property type="term" value="C:cytosol"/>
    <property type="evidence" value="ECO:0007669"/>
    <property type="project" value="TreeGrafter"/>
</dbReference>
<dbReference type="GO" id="GO:0030968">
    <property type="term" value="P:endoplasmic reticulum unfolded protein response"/>
    <property type="evidence" value="ECO:0007669"/>
    <property type="project" value="TreeGrafter"/>
</dbReference>
<dbReference type="GO" id="GO:0016579">
    <property type="term" value="P:protein deubiquitination"/>
    <property type="evidence" value="ECO:0007669"/>
    <property type="project" value="TreeGrafter"/>
</dbReference>
<dbReference type="GO" id="GO:0005634">
    <property type="term" value="C:nucleus"/>
    <property type="evidence" value="ECO:0007669"/>
    <property type="project" value="TreeGrafter"/>
</dbReference>
<feature type="domain" description="OTU" evidence="4">
    <location>
        <begin position="1"/>
        <end position="106"/>
    </location>
</feature>
<gene>
    <name evidence="5" type="ORF">POKL1161_LOCUS934</name>
</gene>
<dbReference type="Pfam" id="PF02338">
    <property type="entry name" value="OTU"/>
    <property type="match status" value="1"/>
</dbReference>
<sequence length="107" mass="11773">MALRSAVCAALVDRKDFIEPFIGSGIEEYVCEMQKPSTWGGEPELSMASIVLLCKIVVFEPVIEAKVISLSKTSEYCLVEDAKDDDLESIHVLFSGGMHYDALITMP</sequence>
<keyword evidence="3" id="KW-0645">Protease</keyword>
<dbReference type="InterPro" id="IPR003323">
    <property type="entry name" value="OTU_dom"/>
</dbReference>
<dbReference type="GO" id="GO:0036503">
    <property type="term" value="P:ERAD pathway"/>
    <property type="evidence" value="ECO:0007669"/>
    <property type="project" value="TreeGrafter"/>
</dbReference>
<dbReference type="PANTHER" id="PTHR13312:SF6">
    <property type="entry name" value="UBIQUITIN THIOESTERASE OTU"/>
    <property type="match status" value="1"/>
</dbReference>
<dbReference type="PROSITE" id="PS50802">
    <property type="entry name" value="OTU"/>
    <property type="match status" value="1"/>
</dbReference>
<keyword evidence="3" id="KW-0963">Cytoplasm</keyword>
<comment type="catalytic activity">
    <reaction evidence="1 3">
        <text>Thiol-dependent hydrolysis of ester, thioester, amide, peptide and isopeptide bonds formed by the C-terminal Gly of ubiquitin (a 76-residue protein attached to proteins as an intracellular targeting signal).</text>
        <dbReference type="EC" id="3.4.19.12"/>
    </reaction>
</comment>
<dbReference type="PANTHER" id="PTHR13312">
    <property type="entry name" value="HIV-INDUCED PROTEIN-7-LIKE PROTEASE"/>
    <property type="match status" value="1"/>
</dbReference>
<organism evidence="5">
    <name type="scientific">Picochlorum oklahomense</name>
    <dbReference type="NCBI Taxonomy" id="249345"/>
    <lineage>
        <taxon>Eukaryota</taxon>
        <taxon>Viridiplantae</taxon>
        <taxon>Chlorophyta</taxon>
        <taxon>core chlorophytes</taxon>
        <taxon>Trebouxiophyceae</taxon>
        <taxon>Trebouxiophyceae incertae sedis</taxon>
        <taxon>Picochlorum</taxon>
    </lineage>
</organism>
<dbReference type="Gene3D" id="3.90.70.80">
    <property type="match status" value="1"/>
</dbReference>
<comment type="function">
    <text evidence="3">Hydrolase that can remove conjugated ubiquitin from proteins and may therefore play an important regulatory role at the level of protein turnover by preventing degradation.</text>
</comment>
<reference evidence="5" key="1">
    <citation type="submission" date="2021-01" db="EMBL/GenBank/DDBJ databases">
        <authorList>
            <person name="Corre E."/>
            <person name="Pelletier E."/>
            <person name="Niang G."/>
            <person name="Scheremetjew M."/>
            <person name="Finn R."/>
            <person name="Kale V."/>
            <person name="Holt S."/>
            <person name="Cochrane G."/>
            <person name="Meng A."/>
            <person name="Brown T."/>
            <person name="Cohen L."/>
        </authorList>
    </citation>
    <scope>NUCLEOTIDE SEQUENCE</scope>
    <source>
        <strain evidence="5">CCMP2329</strain>
    </source>
</reference>
<comment type="subcellular location">
    <subcellularLocation>
        <location evidence="3">Cytoplasm</location>
    </subcellularLocation>
</comment>
<keyword evidence="3" id="KW-0788">Thiol protease</keyword>
<evidence type="ECO:0000313" key="5">
    <source>
        <dbReference type="EMBL" id="CAD8928581.1"/>
    </source>
</evidence>
<dbReference type="EMBL" id="HBFV01001333">
    <property type="protein sequence ID" value="CAD8928581.1"/>
    <property type="molecule type" value="Transcribed_RNA"/>
</dbReference>
<evidence type="ECO:0000256" key="3">
    <source>
        <dbReference type="RuleBase" id="RU367104"/>
    </source>
</evidence>
<accession>A0A7S1CU31</accession>
<name>A0A7S1CU31_9CHLO</name>
<evidence type="ECO:0000256" key="1">
    <source>
        <dbReference type="ARBA" id="ARBA00000707"/>
    </source>
</evidence>
<proteinExistence type="predicted"/>
<evidence type="ECO:0000259" key="4">
    <source>
        <dbReference type="PROSITE" id="PS50802"/>
    </source>
</evidence>
<dbReference type="GO" id="GO:0004843">
    <property type="term" value="F:cysteine-type deubiquitinase activity"/>
    <property type="evidence" value="ECO:0007669"/>
    <property type="project" value="UniProtKB-UniRule"/>
</dbReference>
<evidence type="ECO:0000256" key="2">
    <source>
        <dbReference type="ARBA" id="ARBA00022801"/>
    </source>
</evidence>
<keyword evidence="3" id="KW-0833">Ubl conjugation pathway</keyword>
<dbReference type="EC" id="3.4.19.12" evidence="3"/>